<reference evidence="1 2" key="1">
    <citation type="submission" date="2015-08" db="EMBL/GenBank/DDBJ databases">
        <title>Draft Genome Sequence of Pseudoalteromonas porphyrae UCD-SED14.</title>
        <authorList>
            <person name="Coil D.A."/>
            <person name="Jospin G."/>
            <person name="Lee R.D."/>
            <person name="Eisen J.A."/>
        </authorList>
    </citation>
    <scope>NUCLEOTIDE SEQUENCE [LARGE SCALE GENOMIC DNA]</scope>
    <source>
        <strain evidence="1 2">UCD-SED14</strain>
    </source>
</reference>
<proteinExistence type="predicted"/>
<dbReference type="EMBL" id="LHPH01000030">
    <property type="protein sequence ID" value="KPH56971.1"/>
    <property type="molecule type" value="Genomic_DNA"/>
</dbReference>
<dbReference type="PATRIC" id="fig|187330.3.peg.2572"/>
<comment type="caution">
    <text evidence="1">The sequence shown here is derived from an EMBL/GenBank/DDBJ whole genome shotgun (WGS) entry which is preliminary data.</text>
</comment>
<dbReference type="AlphaFoldDB" id="A0A0N0LUE2"/>
<gene>
    <name evidence="1" type="ORF">ADS77_19600</name>
</gene>
<accession>A0A0N0LUE2</accession>
<name>A0A0N0LUE2_9GAMM</name>
<evidence type="ECO:0000313" key="1">
    <source>
        <dbReference type="EMBL" id="KPH56971.1"/>
    </source>
</evidence>
<keyword evidence="2" id="KW-1185">Reference proteome</keyword>
<dbReference type="Proteomes" id="UP000037848">
    <property type="component" value="Unassembled WGS sequence"/>
</dbReference>
<evidence type="ECO:0000313" key="2">
    <source>
        <dbReference type="Proteomes" id="UP000037848"/>
    </source>
</evidence>
<sequence length="63" mass="6907">MDGWSQGAVLELGKGRIAVFSEGMMFSSQLDSTTGKKYGLTSAGAQHNEQFLNSVMHWLVEEL</sequence>
<protein>
    <submittedName>
        <fullName evidence="1">Uncharacterized protein</fullName>
    </submittedName>
</protein>
<organism evidence="1 2">
    <name type="scientific">Pseudoalteromonas porphyrae</name>
    <dbReference type="NCBI Taxonomy" id="187330"/>
    <lineage>
        <taxon>Bacteria</taxon>
        <taxon>Pseudomonadati</taxon>
        <taxon>Pseudomonadota</taxon>
        <taxon>Gammaproteobacteria</taxon>
        <taxon>Alteromonadales</taxon>
        <taxon>Pseudoalteromonadaceae</taxon>
        <taxon>Pseudoalteromonas</taxon>
    </lineage>
</organism>
<dbReference type="RefSeq" id="WP_054455918.1">
    <property type="nucleotide sequence ID" value="NZ_LHPH01000030.1"/>
</dbReference>